<evidence type="ECO:0000313" key="1">
    <source>
        <dbReference type="EMBL" id="KZV87331.1"/>
    </source>
</evidence>
<evidence type="ECO:0000313" key="2">
    <source>
        <dbReference type="Proteomes" id="UP000077266"/>
    </source>
</evidence>
<dbReference type="Proteomes" id="UP000077266">
    <property type="component" value="Unassembled WGS sequence"/>
</dbReference>
<sequence>MAALLSFFDAANTLPDRFQWIDMDDTPQETYYSSSRRICHLTDKKRRIGDLTLHSISYHAFRVLQQHSTDKYMLELSYKLAQWGLRYKRLGDGGGRTKSLVDANDTKAQIRLRRPS</sequence>
<accession>A0A165EN68</accession>
<keyword evidence="2" id="KW-1185">Reference proteome</keyword>
<dbReference type="EMBL" id="KV426129">
    <property type="protein sequence ID" value="KZV87331.1"/>
    <property type="molecule type" value="Genomic_DNA"/>
</dbReference>
<dbReference type="AlphaFoldDB" id="A0A165EN68"/>
<proteinExistence type="predicted"/>
<reference evidence="1 2" key="1">
    <citation type="journal article" date="2016" name="Mol. Biol. Evol.">
        <title>Comparative Genomics of Early-Diverging Mushroom-Forming Fungi Provides Insights into the Origins of Lignocellulose Decay Capabilities.</title>
        <authorList>
            <person name="Nagy L.G."/>
            <person name="Riley R."/>
            <person name="Tritt A."/>
            <person name="Adam C."/>
            <person name="Daum C."/>
            <person name="Floudas D."/>
            <person name="Sun H."/>
            <person name="Yadav J.S."/>
            <person name="Pangilinan J."/>
            <person name="Larsson K.H."/>
            <person name="Matsuura K."/>
            <person name="Barry K."/>
            <person name="Labutti K."/>
            <person name="Kuo R."/>
            <person name="Ohm R.A."/>
            <person name="Bhattacharya S.S."/>
            <person name="Shirouzu T."/>
            <person name="Yoshinaga Y."/>
            <person name="Martin F.M."/>
            <person name="Grigoriev I.V."/>
            <person name="Hibbett D.S."/>
        </authorList>
    </citation>
    <scope>NUCLEOTIDE SEQUENCE [LARGE SCALE GENOMIC DNA]</scope>
    <source>
        <strain evidence="1 2">HHB12029</strain>
    </source>
</reference>
<protein>
    <submittedName>
        <fullName evidence="1">Uncharacterized protein</fullName>
    </submittedName>
</protein>
<gene>
    <name evidence="1" type="ORF">EXIGLDRAFT_773788</name>
</gene>
<name>A0A165EN68_EXIGL</name>
<organism evidence="1 2">
    <name type="scientific">Exidia glandulosa HHB12029</name>
    <dbReference type="NCBI Taxonomy" id="1314781"/>
    <lineage>
        <taxon>Eukaryota</taxon>
        <taxon>Fungi</taxon>
        <taxon>Dikarya</taxon>
        <taxon>Basidiomycota</taxon>
        <taxon>Agaricomycotina</taxon>
        <taxon>Agaricomycetes</taxon>
        <taxon>Auriculariales</taxon>
        <taxon>Exidiaceae</taxon>
        <taxon>Exidia</taxon>
    </lineage>
</organism>
<dbReference type="InParanoid" id="A0A165EN68"/>